<protein>
    <submittedName>
        <fullName evidence="1">Uncharacterized protein</fullName>
    </submittedName>
</protein>
<dbReference type="Proteomes" id="UP000294644">
    <property type="component" value="Unassembled WGS sequence"/>
</dbReference>
<sequence length="211" mass="24494">MMRILQTALFFLTFSCYSQFVEDNEIKMISAYDHATFGSKEFVMETFQGIEKLNISFSNTTKLMDKHFKIIIRKYKNGKIEKDKVVIDTRVEGLPKIGKEFKFSIITQHILNKEKIAFFFSNFFNKQIFEINKSFDDGTFLLREVTGGDGKIDFQIGKETQIGLITPPNNDPGKGDLGYCEVSKGTIDVKEWYKTYKISEFFLVYLLVENK</sequence>
<keyword evidence="2" id="KW-1185">Reference proteome</keyword>
<proteinExistence type="predicted"/>
<accession>A0A4R5CYL4</accession>
<comment type="caution">
    <text evidence="1">The sequence shown here is derived from an EMBL/GenBank/DDBJ whole genome shotgun (WGS) entry which is preliminary data.</text>
</comment>
<evidence type="ECO:0000313" key="1">
    <source>
        <dbReference type="EMBL" id="TDE04211.1"/>
    </source>
</evidence>
<name>A0A4R5CYL4_9FLAO</name>
<dbReference type="AlphaFoldDB" id="A0A4R5CYL4"/>
<evidence type="ECO:0000313" key="2">
    <source>
        <dbReference type="Proteomes" id="UP000294644"/>
    </source>
</evidence>
<dbReference type="PROSITE" id="PS51257">
    <property type="entry name" value="PROKAR_LIPOPROTEIN"/>
    <property type="match status" value="1"/>
</dbReference>
<organism evidence="1 2">
    <name type="scientific">Flavobacterium sandaracinum</name>
    <dbReference type="NCBI Taxonomy" id="2541733"/>
    <lineage>
        <taxon>Bacteria</taxon>
        <taxon>Pseudomonadati</taxon>
        <taxon>Bacteroidota</taxon>
        <taxon>Flavobacteriia</taxon>
        <taxon>Flavobacteriales</taxon>
        <taxon>Flavobacteriaceae</taxon>
        <taxon>Flavobacterium</taxon>
    </lineage>
</organism>
<dbReference type="EMBL" id="SMFN01000009">
    <property type="protein sequence ID" value="TDE04211.1"/>
    <property type="molecule type" value="Genomic_DNA"/>
</dbReference>
<reference evidence="1 2" key="1">
    <citation type="submission" date="2019-03" db="EMBL/GenBank/DDBJ databases">
        <title>Flavobacterium LB-D12 sp. nov., isolated from arctic soil.</title>
        <authorList>
            <person name="Chaudhary D.K."/>
        </authorList>
    </citation>
    <scope>NUCLEOTIDE SEQUENCE [LARGE SCALE GENOMIC DNA]</scope>
    <source>
        <strain evidence="1 2">LB-D12</strain>
    </source>
</reference>
<dbReference type="OrthoDB" id="883791at2"/>
<dbReference type="RefSeq" id="WP_132066188.1">
    <property type="nucleotide sequence ID" value="NZ_SMFN01000009.1"/>
</dbReference>
<gene>
    <name evidence="1" type="ORF">E0F91_09120</name>
</gene>